<keyword evidence="1" id="KW-0812">Transmembrane</keyword>
<proteinExistence type="predicted"/>
<feature type="transmembrane region" description="Helical" evidence="1">
    <location>
        <begin position="45"/>
        <end position="64"/>
    </location>
</feature>
<accession>A0A0D0LHV9</accession>
<reference evidence="2 3" key="1">
    <citation type="submission" date="2014-12" db="EMBL/GenBank/DDBJ databases">
        <title>16Stimator: statistical estimation of ribosomal gene copy numbers from draft genome assemblies.</title>
        <authorList>
            <person name="Perisin M.A."/>
            <person name="Vetter M."/>
            <person name="Gilbert J.A."/>
            <person name="Bergelson J."/>
        </authorList>
    </citation>
    <scope>NUCLEOTIDE SEQUENCE [LARGE SCALE GENOMIC DNA]</scope>
    <source>
        <strain evidence="2 3">MEDvA23</strain>
    </source>
</reference>
<name>A0A0D0LHV9_VARPD</name>
<organism evidence="2 3">
    <name type="scientific">Variovorax paradoxus</name>
    <dbReference type="NCBI Taxonomy" id="34073"/>
    <lineage>
        <taxon>Bacteria</taxon>
        <taxon>Pseudomonadati</taxon>
        <taxon>Pseudomonadota</taxon>
        <taxon>Betaproteobacteria</taxon>
        <taxon>Burkholderiales</taxon>
        <taxon>Comamonadaceae</taxon>
        <taxon>Variovorax</taxon>
    </lineage>
</organism>
<sequence length="122" mass="12624">MKYDCPHCRKPGITGFAKRWSSRAAPAKCEACGGLSHVLASTSSGIGAAGVLIVVVALIGALGWPSACSAVVFLFGLVLAVACNLRAWKRAKLWPISRESAAHATTANWFVTGIAVLLGLSS</sequence>
<evidence type="ECO:0000313" key="2">
    <source>
        <dbReference type="EMBL" id="KIQ28783.1"/>
    </source>
</evidence>
<protein>
    <submittedName>
        <fullName evidence="2">Uncharacterized protein</fullName>
    </submittedName>
</protein>
<keyword evidence="1" id="KW-0472">Membrane</keyword>
<dbReference type="EMBL" id="JXQQ01000047">
    <property type="protein sequence ID" value="KIQ28783.1"/>
    <property type="molecule type" value="Genomic_DNA"/>
</dbReference>
<evidence type="ECO:0000256" key="1">
    <source>
        <dbReference type="SAM" id="Phobius"/>
    </source>
</evidence>
<dbReference type="Proteomes" id="UP000032067">
    <property type="component" value="Unassembled WGS sequence"/>
</dbReference>
<keyword evidence="1" id="KW-1133">Transmembrane helix</keyword>
<comment type="caution">
    <text evidence="2">The sequence shown here is derived from an EMBL/GenBank/DDBJ whole genome shotgun (WGS) entry which is preliminary data.</text>
</comment>
<dbReference type="AlphaFoldDB" id="A0A0D0LHV9"/>
<gene>
    <name evidence="2" type="ORF">RT97_19830</name>
</gene>
<feature type="transmembrane region" description="Helical" evidence="1">
    <location>
        <begin position="70"/>
        <end position="88"/>
    </location>
</feature>
<evidence type="ECO:0000313" key="3">
    <source>
        <dbReference type="Proteomes" id="UP000032067"/>
    </source>
</evidence>
<dbReference type="OrthoDB" id="8821185at2"/>
<dbReference type="RefSeq" id="WP_042580535.1">
    <property type="nucleotide sequence ID" value="NZ_JXQQ01000047.1"/>
</dbReference>